<dbReference type="InterPro" id="IPR000571">
    <property type="entry name" value="Znf_CCCH"/>
</dbReference>
<dbReference type="GO" id="GO:0031380">
    <property type="term" value="C:nuclear RNA-directed RNA polymerase complex"/>
    <property type="evidence" value="ECO:0007669"/>
    <property type="project" value="TreeGrafter"/>
</dbReference>
<organism evidence="4 5">
    <name type="scientific">Rhizoctonia solani</name>
    <dbReference type="NCBI Taxonomy" id="456999"/>
    <lineage>
        <taxon>Eukaryota</taxon>
        <taxon>Fungi</taxon>
        <taxon>Dikarya</taxon>
        <taxon>Basidiomycota</taxon>
        <taxon>Agaricomycotina</taxon>
        <taxon>Agaricomycetes</taxon>
        <taxon>Cantharellales</taxon>
        <taxon>Ceratobasidiaceae</taxon>
        <taxon>Rhizoctonia</taxon>
    </lineage>
</organism>
<name>A0A8H3GTN5_9AGAM</name>
<dbReference type="InterPro" id="IPR041677">
    <property type="entry name" value="DNA2/NAM7_AAA_11"/>
</dbReference>
<evidence type="ECO:0000313" key="4">
    <source>
        <dbReference type="EMBL" id="CAE6467704.1"/>
    </source>
</evidence>
<accession>A0A8H3GTN5</accession>
<evidence type="ECO:0000256" key="1">
    <source>
        <dbReference type="PROSITE-ProRule" id="PRU00723"/>
    </source>
</evidence>
<dbReference type="Proteomes" id="UP000663846">
    <property type="component" value="Unassembled WGS sequence"/>
</dbReference>
<dbReference type="PROSITE" id="PS50103">
    <property type="entry name" value="ZF_C3H1"/>
    <property type="match status" value="1"/>
</dbReference>
<feature type="zinc finger region" description="C3H1-type" evidence="1">
    <location>
        <begin position="48"/>
        <end position="75"/>
    </location>
</feature>
<dbReference type="EMBL" id="CAJMWS010000890">
    <property type="protein sequence ID" value="CAE6467704.1"/>
    <property type="molecule type" value="Genomic_DNA"/>
</dbReference>
<dbReference type="PANTHER" id="PTHR10887">
    <property type="entry name" value="DNA2/NAM7 HELICASE FAMILY"/>
    <property type="match status" value="1"/>
</dbReference>
<keyword evidence="1" id="KW-0863">Zinc-finger</keyword>
<evidence type="ECO:0000259" key="3">
    <source>
        <dbReference type="PROSITE" id="PS50103"/>
    </source>
</evidence>
<feature type="domain" description="C3H1-type" evidence="3">
    <location>
        <begin position="48"/>
        <end position="75"/>
    </location>
</feature>
<gene>
    <name evidence="4" type="ORF">RDB_LOCUS169763</name>
</gene>
<reference evidence="4" key="1">
    <citation type="submission" date="2021-01" db="EMBL/GenBank/DDBJ databases">
        <authorList>
            <person name="Kaushik A."/>
        </authorList>
    </citation>
    <scope>NUCLEOTIDE SEQUENCE</scope>
    <source>
        <strain evidence="4">AG1-1C</strain>
    </source>
</reference>
<keyword evidence="1" id="KW-0862">Zinc</keyword>
<evidence type="ECO:0000256" key="2">
    <source>
        <dbReference type="SAM" id="MobiDB-lite"/>
    </source>
</evidence>
<dbReference type="Gene3D" id="3.40.50.300">
    <property type="entry name" value="P-loop containing nucleotide triphosphate hydrolases"/>
    <property type="match status" value="1"/>
</dbReference>
<dbReference type="SUPFAM" id="SSF52540">
    <property type="entry name" value="P-loop containing nucleoside triphosphate hydrolases"/>
    <property type="match status" value="1"/>
</dbReference>
<dbReference type="GO" id="GO:0008270">
    <property type="term" value="F:zinc ion binding"/>
    <property type="evidence" value="ECO:0007669"/>
    <property type="project" value="UniProtKB-KW"/>
</dbReference>
<dbReference type="AlphaFoldDB" id="A0A8H3GTN5"/>
<keyword evidence="1" id="KW-0479">Metal-binding</keyword>
<dbReference type="SMART" id="SM00356">
    <property type="entry name" value="ZnF_C3H1"/>
    <property type="match status" value="1"/>
</dbReference>
<dbReference type="Pfam" id="PF13086">
    <property type="entry name" value="AAA_11"/>
    <property type="match status" value="1"/>
</dbReference>
<sequence>MSSKPPEAQPEGSNQGVSGSNLLANLATVVNLVPTGHSPKAQTWRKHNKTNQLCRYFKRGDCKYATRCRYSHTITEQSDSPGEGRSSEPHPVKSSQNANSKFPGLSNEHFSTVVLNYTQGKTFSSLETYVADSFRFEIPDQTAKQGQLHLHKLVKGRGIERLAEAIRFPAETTRSWSFQRGYIPIFTYLSSEWVVKSTLHSEVNALYGLLHREFQVIRKTVEMHMGKLMAAHSFKEDFQTLQLSGKQIFKVIFVTIFEYLTRFKEAPITNPEICDFTERMAQWFDEWVVALGSNPPFQDECLTYEAEKRKFIFENLQRDKERILRLIRRGQTVVFINPEAQASFQPPSDPSPGLIAALDRAFEYNGPGDHCETGPRHDNDHVEIDMIRVAPTHDELICKYEPYVPANFFEAPHCYEPRSIERLLDIQFRLLREELTSPVRQAVQLIYEDLKSRSQKTILSQKIKDRGGLYVSPSIPKVQESIRFSVFTGIQFQSLQLSNRGITAGVGFDTPPGKGRSNNPAARADYWEQVSKKRLIQDGLVALIWKNSVGNVHVYVGTVTSSSRDLVTRARRYGGQERVAIDVSFIDTQANVRILKALQNPCEDRDVCVLIEAPVFFEGIRPFLEGLKREPEFLPFAQYLKLQTEEELRKIEIDPPLYSRSPGFSFELKDLFPPEAGIETLRLNTWDRNSIDSARRQLRTSRLDESQADAVVDSLTQELALIQGPPGTGKSYTGLELIRVLVKNDICPILLVAFTNHALDQMLMKILDAEITKNIIRLGSRMDEQLTPYSLYTIEKSQNRSGLKREGGFVYREMKELESKMEELMADISSHKVPSSHIEELISYMYPHHYGEFFRHIPAWIDALVPKPGDVEEGWEISGESPKQEHSIIDFWLQGRDLQFLENRGQKDAATEASAPISSLNPFSVLSGQTANISGEPGATTRQNFIRDFMREHGLKNIPKVPQTTRPVGVLLKNPGVWRMSQSERAALHRTWSIEASDVTHANQIKSFEEFSQMHKSLSDHHKEITNQLKADILSRSHIVGCTTTGAAKFVPLLSVSLPYFTFFQRY</sequence>
<evidence type="ECO:0000313" key="5">
    <source>
        <dbReference type="Proteomes" id="UP000663846"/>
    </source>
</evidence>
<comment type="caution">
    <text evidence="4">The sequence shown here is derived from an EMBL/GenBank/DDBJ whole genome shotgun (WGS) entry which is preliminary data.</text>
</comment>
<dbReference type="InterPro" id="IPR045055">
    <property type="entry name" value="DNA2/NAM7-like"/>
</dbReference>
<dbReference type="GO" id="GO:0004386">
    <property type="term" value="F:helicase activity"/>
    <property type="evidence" value="ECO:0007669"/>
    <property type="project" value="InterPro"/>
</dbReference>
<dbReference type="InterPro" id="IPR027417">
    <property type="entry name" value="P-loop_NTPase"/>
</dbReference>
<dbReference type="PANTHER" id="PTHR10887:SF341">
    <property type="entry name" value="NFX1-TYPE ZINC FINGER-CONTAINING PROTEIN 1"/>
    <property type="match status" value="1"/>
</dbReference>
<proteinExistence type="predicted"/>
<feature type="region of interest" description="Disordered" evidence="2">
    <location>
        <begin position="74"/>
        <end position="104"/>
    </location>
</feature>
<dbReference type="Gene3D" id="4.10.1000.10">
    <property type="entry name" value="Zinc finger, CCCH-type"/>
    <property type="match status" value="1"/>
</dbReference>
<protein>
    <recommendedName>
        <fullName evidence="3">C3H1-type domain-containing protein</fullName>
    </recommendedName>
</protein>
<dbReference type="GO" id="GO:0031048">
    <property type="term" value="P:regulatory ncRNA-mediated heterochromatin formation"/>
    <property type="evidence" value="ECO:0007669"/>
    <property type="project" value="TreeGrafter"/>
</dbReference>